<evidence type="ECO:0000256" key="1">
    <source>
        <dbReference type="ARBA" id="ARBA00005194"/>
    </source>
</evidence>
<protein>
    <recommendedName>
        <fullName evidence="2 8">Biotin carboxyl carrier protein of acetyl-CoA carboxylase</fullName>
    </recommendedName>
</protein>
<dbReference type="InterPro" id="IPR000089">
    <property type="entry name" value="Biotin_lipoyl"/>
</dbReference>
<evidence type="ECO:0000256" key="8">
    <source>
        <dbReference type="RuleBase" id="RU364072"/>
    </source>
</evidence>
<evidence type="ECO:0000256" key="7">
    <source>
        <dbReference type="ARBA" id="ARBA00023267"/>
    </source>
</evidence>
<keyword evidence="14" id="KW-1185">Reference proteome</keyword>
<dbReference type="Proteomes" id="UP000195859">
    <property type="component" value="Unassembled WGS sequence"/>
</dbReference>
<comment type="function">
    <text evidence="8">This protein is a component of the acetyl coenzyme A carboxylase complex; first, biotin carboxylase catalyzes the carboxylation of the carrier protein and then the transcarboxylase transfers the carboxyl group to form malonyl-CoA.</text>
</comment>
<evidence type="ECO:0000256" key="9">
    <source>
        <dbReference type="SAM" id="MobiDB-lite"/>
    </source>
</evidence>
<comment type="caution">
    <text evidence="12">The sequence shown here is derived from an EMBL/GenBank/DDBJ whole genome shotgun (WGS) entry which is preliminary data.</text>
</comment>
<dbReference type="AlphaFoldDB" id="A0A1Y4W653"/>
<dbReference type="SUPFAM" id="SSF51230">
    <property type="entry name" value="Single hybrid motif"/>
    <property type="match status" value="1"/>
</dbReference>
<evidence type="ECO:0000313" key="11">
    <source>
        <dbReference type="EMBL" id="OUQ56719.1"/>
    </source>
</evidence>
<keyword evidence="4 8" id="KW-0276">Fatty acid metabolism</keyword>
<reference evidence="13 14" key="1">
    <citation type="submission" date="2017-04" db="EMBL/GenBank/DDBJ databases">
        <title>Function of individual gut microbiota members based on whole genome sequencing of pure cultures obtained from chicken caecum.</title>
        <authorList>
            <person name="Medvecky M."/>
            <person name="Cejkova D."/>
            <person name="Polansky O."/>
            <person name="Karasova D."/>
            <person name="Kubasova T."/>
            <person name="Cizek A."/>
            <person name="Rychlik I."/>
        </authorList>
    </citation>
    <scope>NUCLEOTIDE SEQUENCE [LARGE SCALE GENOMIC DNA]</scope>
    <source>
        <strain evidence="13">An101</strain>
        <strain evidence="14">An115</strain>
    </source>
</reference>
<dbReference type="InterPro" id="IPR050709">
    <property type="entry name" value="Biotin_Carboxyl_Carrier/Decarb"/>
</dbReference>
<dbReference type="PRINTS" id="PR01071">
    <property type="entry name" value="ACOABIOTINCC"/>
</dbReference>
<dbReference type="PROSITE" id="PS50968">
    <property type="entry name" value="BIOTINYL_LIPOYL"/>
    <property type="match status" value="1"/>
</dbReference>
<dbReference type="GO" id="GO:0006633">
    <property type="term" value="P:fatty acid biosynthetic process"/>
    <property type="evidence" value="ECO:0007669"/>
    <property type="project" value="UniProtKB-UniPathway"/>
</dbReference>
<dbReference type="PANTHER" id="PTHR45266:SF3">
    <property type="entry name" value="OXALOACETATE DECARBOXYLASE ALPHA CHAIN"/>
    <property type="match status" value="1"/>
</dbReference>
<dbReference type="InterPro" id="IPR011053">
    <property type="entry name" value="Single_hybrid_motif"/>
</dbReference>
<comment type="pathway">
    <text evidence="1 8">Lipid metabolism; fatty acid biosynthesis.</text>
</comment>
<feature type="domain" description="Lipoyl-binding" evidence="10">
    <location>
        <begin position="74"/>
        <end position="150"/>
    </location>
</feature>
<dbReference type="InterPro" id="IPR001882">
    <property type="entry name" value="Biotin_BS"/>
</dbReference>
<dbReference type="Proteomes" id="UP000196293">
    <property type="component" value="Unassembled WGS sequence"/>
</dbReference>
<feature type="compositionally biased region" description="Basic and acidic residues" evidence="9">
    <location>
        <begin position="49"/>
        <end position="63"/>
    </location>
</feature>
<evidence type="ECO:0000313" key="12">
    <source>
        <dbReference type="EMBL" id="OUQ76804.1"/>
    </source>
</evidence>
<dbReference type="RefSeq" id="WP_087176166.1">
    <property type="nucleotide sequence ID" value="NZ_CAKNRY010000006.1"/>
</dbReference>
<dbReference type="CDD" id="cd06850">
    <property type="entry name" value="biotinyl_domain"/>
    <property type="match status" value="1"/>
</dbReference>
<dbReference type="PROSITE" id="PS00188">
    <property type="entry name" value="BIOTIN"/>
    <property type="match status" value="1"/>
</dbReference>
<reference evidence="12" key="2">
    <citation type="journal article" date="2018" name="BMC Genomics">
        <title>Whole genome sequencing and function prediction of 133 gut anaerobes isolated from chicken caecum in pure cultures.</title>
        <authorList>
            <person name="Medvecky M."/>
            <person name="Cejkova D."/>
            <person name="Polansky O."/>
            <person name="Karasova D."/>
            <person name="Kubasova T."/>
            <person name="Cizek A."/>
            <person name="Rychlik I."/>
        </authorList>
    </citation>
    <scope>NUCLEOTIDE SEQUENCE</scope>
    <source>
        <strain evidence="12">An101</strain>
        <strain evidence="11">An115</strain>
    </source>
</reference>
<dbReference type="Pfam" id="PF00364">
    <property type="entry name" value="Biotin_lipoyl"/>
    <property type="match status" value="1"/>
</dbReference>
<evidence type="ECO:0000256" key="2">
    <source>
        <dbReference type="ARBA" id="ARBA00017562"/>
    </source>
</evidence>
<dbReference type="EMBL" id="NFLS01000007">
    <property type="protein sequence ID" value="OUQ56719.1"/>
    <property type="molecule type" value="Genomic_DNA"/>
</dbReference>
<dbReference type="GO" id="GO:0009317">
    <property type="term" value="C:acetyl-CoA carboxylase complex"/>
    <property type="evidence" value="ECO:0007669"/>
    <property type="project" value="InterPro"/>
</dbReference>
<feature type="region of interest" description="Disordered" evidence="9">
    <location>
        <begin position="42"/>
        <end position="72"/>
    </location>
</feature>
<dbReference type="EMBL" id="NFLZ01000007">
    <property type="protein sequence ID" value="OUQ76804.1"/>
    <property type="molecule type" value="Genomic_DNA"/>
</dbReference>
<organism evidence="12 13">
    <name type="scientific">Lactobacillus gallinarum</name>
    <dbReference type="NCBI Taxonomy" id="52242"/>
    <lineage>
        <taxon>Bacteria</taxon>
        <taxon>Bacillati</taxon>
        <taxon>Bacillota</taxon>
        <taxon>Bacilli</taxon>
        <taxon>Lactobacillales</taxon>
        <taxon>Lactobacillaceae</taxon>
        <taxon>Lactobacillus</taxon>
    </lineage>
</organism>
<dbReference type="UniPathway" id="UPA00094"/>
<evidence type="ECO:0000313" key="13">
    <source>
        <dbReference type="Proteomes" id="UP000195859"/>
    </source>
</evidence>
<evidence type="ECO:0000259" key="10">
    <source>
        <dbReference type="PROSITE" id="PS50968"/>
    </source>
</evidence>
<dbReference type="GO" id="GO:0003989">
    <property type="term" value="F:acetyl-CoA carboxylase activity"/>
    <property type="evidence" value="ECO:0007669"/>
    <property type="project" value="InterPro"/>
</dbReference>
<dbReference type="Gene3D" id="2.40.50.100">
    <property type="match status" value="1"/>
</dbReference>
<dbReference type="PANTHER" id="PTHR45266">
    <property type="entry name" value="OXALOACETATE DECARBOXYLASE ALPHA CHAIN"/>
    <property type="match status" value="1"/>
</dbReference>
<evidence type="ECO:0000256" key="4">
    <source>
        <dbReference type="ARBA" id="ARBA00022832"/>
    </source>
</evidence>
<dbReference type="NCBIfam" id="TIGR00531">
    <property type="entry name" value="BCCP"/>
    <property type="match status" value="1"/>
</dbReference>
<sequence>MDLQAISSLMDQFEDSDIRELKIDEGDFHLYLSKNKINKMQSKPAPVVENKEPASKTLAKSEDTEVESTSDAKDAAVKAPIVGIVYLQAKPGQPAFVKVGDHVEKGQTVCIIEAMKMMTEIKSTLTGTVTAINVENEDLVEVDQPLISVKED</sequence>
<keyword evidence="5 8" id="KW-0443">Lipid metabolism</keyword>
<keyword evidence="7 8" id="KW-0092">Biotin</keyword>
<dbReference type="FunFam" id="2.40.50.100:FF:000003">
    <property type="entry name" value="Acetyl-CoA carboxylase biotin carboxyl carrier protein"/>
    <property type="match status" value="1"/>
</dbReference>
<gene>
    <name evidence="12" type="ORF">B5E44_04415</name>
    <name evidence="11" type="ORF">B5E59_04265</name>
</gene>
<dbReference type="InterPro" id="IPR001249">
    <property type="entry name" value="AcCoA_biotinCC"/>
</dbReference>
<accession>A0A1Y4W653</accession>
<keyword evidence="6 8" id="KW-0275">Fatty acid biosynthesis</keyword>
<proteinExistence type="predicted"/>
<name>A0A1Y4W653_9LACO</name>
<evidence type="ECO:0000256" key="6">
    <source>
        <dbReference type="ARBA" id="ARBA00023160"/>
    </source>
</evidence>
<evidence type="ECO:0000256" key="5">
    <source>
        <dbReference type="ARBA" id="ARBA00023098"/>
    </source>
</evidence>
<evidence type="ECO:0000313" key="14">
    <source>
        <dbReference type="Proteomes" id="UP000196293"/>
    </source>
</evidence>
<keyword evidence="3 8" id="KW-0444">Lipid biosynthesis</keyword>
<evidence type="ECO:0000256" key="3">
    <source>
        <dbReference type="ARBA" id="ARBA00022516"/>
    </source>
</evidence>